<dbReference type="InParanoid" id="A0A084QRI5"/>
<evidence type="ECO:0000313" key="1">
    <source>
        <dbReference type="EMBL" id="KFA66570.1"/>
    </source>
</evidence>
<proteinExistence type="predicted"/>
<dbReference type="HOGENOM" id="CLU_1807491_0_0_1"/>
<sequence>MEAPARSLVAPWFNKAALPAYSRNEYMQSDVHSVSSIASMEGQEQASIRASINNAWIKLNEYYMLLGQSPLFAASIILNPDLGLRWLEANWTSPEQLGWLRDAKGGIKHYFEHWYLHDNMALKEADIMMPIMTLRPEQSKFEQ</sequence>
<evidence type="ECO:0000313" key="2">
    <source>
        <dbReference type="Proteomes" id="UP000028524"/>
    </source>
</evidence>
<dbReference type="AlphaFoldDB" id="A0A084QRI5"/>
<keyword evidence="2" id="KW-1185">Reference proteome</keyword>
<organism evidence="1 2">
    <name type="scientific">Stachybotrys chlorohalonatus (strain IBT 40285)</name>
    <dbReference type="NCBI Taxonomy" id="1283841"/>
    <lineage>
        <taxon>Eukaryota</taxon>
        <taxon>Fungi</taxon>
        <taxon>Dikarya</taxon>
        <taxon>Ascomycota</taxon>
        <taxon>Pezizomycotina</taxon>
        <taxon>Sordariomycetes</taxon>
        <taxon>Hypocreomycetidae</taxon>
        <taxon>Hypocreales</taxon>
        <taxon>Stachybotryaceae</taxon>
        <taxon>Stachybotrys</taxon>
    </lineage>
</organism>
<dbReference type="Proteomes" id="UP000028524">
    <property type="component" value="Unassembled WGS sequence"/>
</dbReference>
<dbReference type="OrthoDB" id="5055183at2759"/>
<dbReference type="EMBL" id="KL660438">
    <property type="protein sequence ID" value="KFA66570.1"/>
    <property type="molecule type" value="Genomic_DNA"/>
</dbReference>
<reference evidence="1 2" key="1">
    <citation type="journal article" date="2014" name="BMC Genomics">
        <title>Comparative genome sequencing reveals chemotype-specific gene clusters in the toxigenic black mold Stachybotrys.</title>
        <authorList>
            <person name="Semeiks J."/>
            <person name="Borek D."/>
            <person name="Otwinowski Z."/>
            <person name="Grishin N.V."/>
        </authorList>
    </citation>
    <scope>NUCLEOTIDE SEQUENCE [LARGE SCALE GENOMIC DNA]</scope>
    <source>
        <strain evidence="1 2">IBT 40285</strain>
    </source>
</reference>
<accession>A0A084QRI5</accession>
<gene>
    <name evidence="1" type="ORF">S40285_09751</name>
</gene>
<protein>
    <submittedName>
        <fullName evidence="1">Uncharacterized protein</fullName>
    </submittedName>
</protein>
<name>A0A084QRI5_STAC4</name>